<feature type="transmembrane region" description="Helical" evidence="3">
    <location>
        <begin position="111"/>
        <end position="129"/>
    </location>
</feature>
<dbReference type="EMBL" id="JAPZBU010000004">
    <property type="protein sequence ID" value="KAJ5407897.1"/>
    <property type="molecule type" value="Genomic_DNA"/>
</dbReference>
<evidence type="ECO:0000313" key="5">
    <source>
        <dbReference type="Proteomes" id="UP001147747"/>
    </source>
</evidence>
<dbReference type="GO" id="GO:0022857">
    <property type="term" value="F:transmembrane transporter activity"/>
    <property type="evidence" value="ECO:0007669"/>
    <property type="project" value="InterPro"/>
</dbReference>
<evidence type="ECO:0000256" key="3">
    <source>
        <dbReference type="SAM" id="Phobius"/>
    </source>
</evidence>
<feature type="transmembrane region" description="Helical" evidence="3">
    <location>
        <begin position="245"/>
        <end position="263"/>
    </location>
</feature>
<keyword evidence="5" id="KW-1185">Reference proteome</keyword>
<feature type="transmembrane region" description="Helical" evidence="3">
    <location>
        <begin position="200"/>
        <end position="221"/>
    </location>
</feature>
<gene>
    <name evidence="4" type="ORF">N7509_001780</name>
</gene>
<dbReference type="InterPro" id="IPR050327">
    <property type="entry name" value="Proton-linked_MCT"/>
</dbReference>
<keyword evidence="3" id="KW-0812">Transmembrane</keyword>
<feature type="transmembrane region" description="Helical" evidence="3">
    <location>
        <begin position="168"/>
        <end position="188"/>
    </location>
</feature>
<dbReference type="OrthoDB" id="5667at2759"/>
<dbReference type="Gene3D" id="1.20.1250.20">
    <property type="entry name" value="MFS general substrate transporter like domains"/>
    <property type="match status" value="1"/>
</dbReference>
<feature type="transmembrane region" description="Helical" evidence="3">
    <location>
        <begin position="335"/>
        <end position="361"/>
    </location>
</feature>
<feature type="transmembrane region" description="Helical" evidence="3">
    <location>
        <begin position="81"/>
        <end position="99"/>
    </location>
</feature>
<evidence type="ECO:0000256" key="2">
    <source>
        <dbReference type="ARBA" id="ARBA00006727"/>
    </source>
</evidence>
<dbReference type="InterPro" id="IPR011701">
    <property type="entry name" value="MFS"/>
</dbReference>
<dbReference type="Proteomes" id="UP001147747">
    <property type="component" value="Unassembled WGS sequence"/>
</dbReference>
<dbReference type="InterPro" id="IPR036259">
    <property type="entry name" value="MFS_trans_sf"/>
</dbReference>
<dbReference type="PANTHER" id="PTHR11360">
    <property type="entry name" value="MONOCARBOXYLATE TRANSPORTER"/>
    <property type="match status" value="1"/>
</dbReference>
<reference evidence="4" key="2">
    <citation type="journal article" date="2023" name="IMA Fungus">
        <title>Comparative genomic study of the Penicillium genus elucidates a diverse pangenome and 15 lateral gene transfer events.</title>
        <authorList>
            <person name="Petersen C."/>
            <person name="Sorensen T."/>
            <person name="Nielsen M.R."/>
            <person name="Sondergaard T.E."/>
            <person name="Sorensen J.L."/>
            <person name="Fitzpatrick D.A."/>
            <person name="Frisvad J.C."/>
            <person name="Nielsen K.L."/>
        </authorList>
    </citation>
    <scope>NUCLEOTIDE SEQUENCE</scope>
    <source>
        <strain evidence="4">IBT 29677</strain>
    </source>
</reference>
<dbReference type="AlphaFoldDB" id="A0A9W9W7M1"/>
<keyword evidence="3" id="KW-1133">Transmembrane helix</keyword>
<reference evidence="4" key="1">
    <citation type="submission" date="2022-12" db="EMBL/GenBank/DDBJ databases">
        <authorList>
            <person name="Petersen C."/>
        </authorList>
    </citation>
    <scope>NUCLEOTIDE SEQUENCE</scope>
    <source>
        <strain evidence="4">IBT 29677</strain>
    </source>
</reference>
<proteinExistence type="inferred from homology"/>
<evidence type="ECO:0000313" key="4">
    <source>
        <dbReference type="EMBL" id="KAJ5407897.1"/>
    </source>
</evidence>
<evidence type="ECO:0000256" key="1">
    <source>
        <dbReference type="ARBA" id="ARBA00004141"/>
    </source>
</evidence>
<feature type="transmembrane region" description="Helical" evidence="3">
    <location>
        <begin position="135"/>
        <end position="156"/>
    </location>
</feature>
<dbReference type="Pfam" id="PF07690">
    <property type="entry name" value="MFS_1"/>
    <property type="match status" value="1"/>
</dbReference>
<feature type="transmembrane region" description="Helical" evidence="3">
    <location>
        <begin position="308"/>
        <end position="329"/>
    </location>
</feature>
<sequence>MQRGRNWYSGADKWVKLVVGRRHKLLLPRRIFLQREVSEDGCVFWRATLALFSTLGFLNAIGVFQTIYQETSLKEYSSSEISWIFAVQLCLMWALGPLYGRVIDTYGAAPVLIPCSTLCVFALCMTSLADKYYQIFLSQGLAFGIGAGGVFCASFVCVGQWFVKRRGLAIGIASCGSSIGGVLFPIFLDRMVKNVGFYGAVRYTALFVGIILAASCFLVRARLPRKTWNRETPWLDVTLFKQKQFAVYTLGSFFVMWGLWGPFDFISIMAQARGFSPTLSLYLISIINATSIPGRVLPPYLADKIGHFNVLSICAMLTGGSMLVLWLPFNYYPSHVGIIIFGLVYGFVSGAVVSLLMPCVAKSGSIDTLGQRFGTYQMVISISCLTGLPIMGSILSRQGNDNFAGLQTFASAAALLGGCLIALSTYLLGSSRGTRRV</sequence>
<accession>A0A9W9W7M1</accession>
<evidence type="ECO:0008006" key="6">
    <source>
        <dbReference type="Google" id="ProtNLM"/>
    </source>
</evidence>
<protein>
    <recommendedName>
        <fullName evidence="6">Major facilitator superfamily (MFS) profile domain-containing protein</fullName>
    </recommendedName>
</protein>
<dbReference type="SUPFAM" id="SSF103473">
    <property type="entry name" value="MFS general substrate transporter"/>
    <property type="match status" value="1"/>
</dbReference>
<comment type="caution">
    <text evidence="4">The sequence shown here is derived from an EMBL/GenBank/DDBJ whole genome shotgun (WGS) entry which is preliminary data.</text>
</comment>
<dbReference type="PANTHER" id="PTHR11360:SF177">
    <property type="entry name" value="RIBOFLAVIN TRANSPORTER MCH5"/>
    <property type="match status" value="1"/>
</dbReference>
<dbReference type="GO" id="GO:0016020">
    <property type="term" value="C:membrane"/>
    <property type="evidence" value="ECO:0007669"/>
    <property type="project" value="UniProtKB-SubCell"/>
</dbReference>
<comment type="subcellular location">
    <subcellularLocation>
        <location evidence="1">Membrane</location>
        <topology evidence="1">Multi-pass membrane protein</topology>
    </subcellularLocation>
</comment>
<name>A0A9W9W7M1_9EURO</name>
<feature type="transmembrane region" description="Helical" evidence="3">
    <location>
        <begin position="408"/>
        <end position="429"/>
    </location>
</feature>
<feature type="transmembrane region" description="Helical" evidence="3">
    <location>
        <begin position="275"/>
        <end position="296"/>
    </location>
</feature>
<feature type="transmembrane region" description="Helical" evidence="3">
    <location>
        <begin position="373"/>
        <end position="396"/>
    </location>
</feature>
<feature type="transmembrane region" description="Helical" evidence="3">
    <location>
        <begin position="43"/>
        <end position="61"/>
    </location>
</feature>
<dbReference type="GeneID" id="81365397"/>
<keyword evidence="3" id="KW-0472">Membrane</keyword>
<organism evidence="4 5">
    <name type="scientific">Penicillium cosmopolitanum</name>
    <dbReference type="NCBI Taxonomy" id="1131564"/>
    <lineage>
        <taxon>Eukaryota</taxon>
        <taxon>Fungi</taxon>
        <taxon>Dikarya</taxon>
        <taxon>Ascomycota</taxon>
        <taxon>Pezizomycotina</taxon>
        <taxon>Eurotiomycetes</taxon>
        <taxon>Eurotiomycetidae</taxon>
        <taxon>Eurotiales</taxon>
        <taxon>Aspergillaceae</taxon>
        <taxon>Penicillium</taxon>
    </lineage>
</organism>
<comment type="similarity">
    <text evidence="2">Belongs to the major facilitator superfamily. Monocarboxylate porter (TC 2.A.1.13) family.</text>
</comment>
<dbReference type="RefSeq" id="XP_056492212.1">
    <property type="nucleotide sequence ID" value="XM_056626417.1"/>
</dbReference>